<comment type="caution">
    <text evidence="1">The sequence shown here is derived from an EMBL/GenBank/DDBJ whole genome shotgun (WGS) entry which is preliminary data.</text>
</comment>
<proteinExistence type="predicted"/>
<name>A0A0G1NMM7_9BACT</name>
<gene>
    <name evidence="1" type="ORF">UX31_C0015G0007</name>
</gene>
<dbReference type="PANTHER" id="PTHR47618:SF1">
    <property type="entry name" value="BIFUNCTIONAL OLIGORIBONUCLEASE AND PAP PHOSPHATASE NRNA"/>
    <property type="match status" value="1"/>
</dbReference>
<dbReference type="PANTHER" id="PTHR47618">
    <property type="entry name" value="BIFUNCTIONAL OLIGORIBONUCLEASE AND PAP PHOSPHATASE NRNA"/>
    <property type="match status" value="1"/>
</dbReference>
<dbReference type="InterPro" id="IPR038763">
    <property type="entry name" value="DHH_sf"/>
</dbReference>
<dbReference type="Proteomes" id="UP000034107">
    <property type="component" value="Unassembled WGS sequence"/>
</dbReference>
<dbReference type="AlphaFoldDB" id="A0A0G1NMM7"/>
<evidence type="ECO:0000313" key="2">
    <source>
        <dbReference type="Proteomes" id="UP000034107"/>
    </source>
</evidence>
<reference evidence="1 2" key="1">
    <citation type="journal article" date="2015" name="Nature">
        <title>rRNA introns, odd ribosomes, and small enigmatic genomes across a large radiation of phyla.</title>
        <authorList>
            <person name="Brown C.T."/>
            <person name="Hug L.A."/>
            <person name="Thomas B.C."/>
            <person name="Sharon I."/>
            <person name="Castelle C.J."/>
            <person name="Singh A."/>
            <person name="Wilkins M.J."/>
            <person name="Williams K.H."/>
            <person name="Banfield J.F."/>
        </authorList>
    </citation>
    <scope>NUCLEOTIDE SEQUENCE [LARGE SCALE GENOMIC DNA]</scope>
</reference>
<organism evidence="1 2">
    <name type="scientific">Candidatus Nomurabacteria bacterium GW2011_GWA1_46_11</name>
    <dbReference type="NCBI Taxonomy" id="1618732"/>
    <lineage>
        <taxon>Bacteria</taxon>
        <taxon>Candidatus Nomuraibacteriota</taxon>
    </lineage>
</organism>
<accession>A0A0G1NMM7</accession>
<dbReference type="Gene3D" id="3.10.310.30">
    <property type="match status" value="1"/>
</dbReference>
<evidence type="ECO:0008006" key="3">
    <source>
        <dbReference type="Google" id="ProtNLM"/>
    </source>
</evidence>
<protein>
    <recommendedName>
        <fullName evidence="3">Phosphoesterase RecJ domain protein</fullName>
    </recommendedName>
</protein>
<evidence type="ECO:0000313" key="1">
    <source>
        <dbReference type="EMBL" id="KKU21681.1"/>
    </source>
</evidence>
<sequence>MVISAAPFDGDSLASGTILTKYIQSLGFETLHYFPREISAKEKEFLGWLPYFEEITFGDTRQFFEKGKDSTTLVTVDGRDKIQFYDYKNEKLPPPDFTNISTILRMHHHTLPDNDITKNLVGGAEYSSTSEVILTHIIPREFINHQLANCGYAGIVDDTGNFQWNFTSQTLSVASWLCTFGIDAPSISSWVMHVRDEEFYKALSYAVERIHYYPEIRTILLPLSKEEQIKDKLTPEFNKSLIAAFNTELAKRIRGYDRGILLLEQDKHVKVTGRGQSTNKISLAELLRPVGSLGKGHFNATDFETKQDFGPIEQKIIKVVKRALGVDS</sequence>
<dbReference type="EMBL" id="LCLS01000015">
    <property type="protein sequence ID" value="KKU21681.1"/>
    <property type="molecule type" value="Genomic_DNA"/>
</dbReference>
<dbReference type="SUPFAM" id="SSF64182">
    <property type="entry name" value="DHH phosphoesterases"/>
    <property type="match status" value="1"/>
</dbReference>
<dbReference type="InterPro" id="IPR051319">
    <property type="entry name" value="Oligoribo/pAp-PDE_c-di-AMP_PDE"/>
</dbReference>
<dbReference type="Gene3D" id="3.90.1640.10">
    <property type="entry name" value="inorganic pyrophosphatase (n-terminal core)"/>
    <property type="match status" value="1"/>
</dbReference>